<accession>A0A8J4M4V9</accession>
<dbReference type="Proteomes" id="UP000677918">
    <property type="component" value="Unassembled WGS sequence"/>
</dbReference>
<dbReference type="Gene3D" id="3.40.50.20">
    <property type="match status" value="1"/>
</dbReference>
<keyword evidence="4" id="KW-1185">Reference proteome</keyword>
<dbReference type="InterPro" id="IPR013815">
    <property type="entry name" value="ATP_grasp_subdomain_1"/>
</dbReference>
<dbReference type="PROSITE" id="PS50975">
    <property type="entry name" value="ATP_GRASP"/>
    <property type="match status" value="1"/>
</dbReference>
<keyword evidence="1" id="KW-0067">ATP-binding</keyword>
<evidence type="ECO:0000259" key="2">
    <source>
        <dbReference type="PROSITE" id="PS50975"/>
    </source>
</evidence>
<evidence type="ECO:0000313" key="3">
    <source>
        <dbReference type="EMBL" id="GIQ71256.1"/>
    </source>
</evidence>
<reference evidence="3" key="1">
    <citation type="submission" date="2021-04" db="EMBL/GenBank/DDBJ databases">
        <title>Draft genome sequence of Xylanibacillus composti strain K13.</title>
        <authorList>
            <person name="Uke A."/>
            <person name="Chhe C."/>
            <person name="Baramee S."/>
            <person name="Kosugi A."/>
        </authorList>
    </citation>
    <scope>NUCLEOTIDE SEQUENCE</scope>
    <source>
        <strain evidence="3">K13</strain>
    </source>
</reference>
<gene>
    <name evidence="3" type="ORF">XYCOK13_40800</name>
</gene>
<dbReference type="AlphaFoldDB" id="A0A8J4M4V9"/>
<dbReference type="InterPro" id="IPR048764">
    <property type="entry name" value="PylC_N"/>
</dbReference>
<dbReference type="Pfam" id="PF21360">
    <property type="entry name" value="PylC-like_N"/>
    <property type="match status" value="1"/>
</dbReference>
<dbReference type="NCBIfam" id="NF009406">
    <property type="entry name" value="PRK12767.1-5"/>
    <property type="match status" value="1"/>
</dbReference>
<comment type="caution">
    <text evidence="3">The sequence shown here is derived from an EMBL/GenBank/DDBJ whole genome shotgun (WGS) entry which is preliminary data.</text>
</comment>
<evidence type="ECO:0000313" key="4">
    <source>
        <dbReference type="Proteomes" id="UP000677918"/>
    </source>
</evidence>
<dbReference type="InterPro" id="IPR011761">
    <property type="entry name" value="ATP-grasp"/>
</dbReference>
<dbReference type="GO" id="GO:0046872">
    <property type="term" value="F:metal ion binding"/>
    <property type="evidence" value="ECO:0007669"/>
    <property type="project" value="InterPro"/>
</dbReference>
<dbReference type="EMBL" id="BOVK01000075">
    <property type="protein sequence ID" value="GIQ71256.1"/>
    <property type="molecule type" value="Genomic_DNA"/>
</dbReference>
<sequence length="325" mass="37131">MGEKINILILSCGTRNKIVQYFKNELAGKGMVMAADSSPFAPALYDADKYFIVPTIDDNNYLETILQICSENEIKGVLSLIDPELSIIAKNRKSFLEIGTIPIVSEYEVTEMCFNKYSMYQYLVGSGFNTMKSFIDKEQFILELTNGNINFPVFVKPIKGSASLNLNKASSLEEVDMLFERYNDLMIQELMKGKEYGIDVYIDMFTREPVSMFAKEKLKMRAGETDKSRSIKDEELFNMIYRFVEKTGLIGPIDIDIFKQNGQYYISEINPRFGGGYPHAYECGVNFPSMIVNNLLGEQNRNQIGQYKENIFMMKYNDVKIIAGN</sequence>
<dbReference type="GO" id="GO:0005524">
    <property type="term" value="F:ATP binding"/>
    <property type="evidence" value="ECO:0007669"/>
    <property type="project" value="UniProtKB-UniRule"/>
</dbReference>
<dbReference type="RefSeq" id="WP_244865286.1">
    <property type="nucleotide sequence ID" value="NZ_BOVK01000075.1"/>
</dbReference>
<keyword evidence="1" id="KW-0547">Nucleotide-binding</keyword>
<feature type="domain" description="ATP-grasp" evidence="2">
    <location>
        <begin position="120"/>
        <end position="296"/>
    </location>
</feature>
<name>A0A8J4M4V9_9BACL</name>
<dbReference type="Pfam" id="PF15632">
    <property type="entry name" value="ATPgrasp_Ter"/>
    <property type="match status" value="1"/>
</dbReference>
<protein>
    <submittedName>
        <fullName evidence="3">Carbamoyl phosphate synthase</fullName>
    </submittedName>
</protein>
<dbReference type="SUPFAM" id="SSF56059">
    <property type="entry name" value="Glutathione synthetase ATP-binding domain-like"/>
    <property type="match status" value="1"/>
</dbReference>
<organism evidence="3 4">
    <name type="scientific">Xylanibacillus composti</name>
    <dbReference type="NCBI Taxonomy" id="1572762"/>
    <lineage>
        <taxon>Bacteria</taxon>
        <taxon>Bacillati</taxon>
        <taxon>Bacillota</taxon>
        <taxon>Bacilli</taxon>
        <taxon>Bacillales</taxon>
        <taxon>Paenibacillaceae</taxon>
        <taxon>Xylanibacillus</taxon>
    </lineage>
</organism>
<dbReference type="Gene3D" id="3.30.1490.20">
    <property type="entry name" value="ATP-grasp fold, A domain"/>
    <property type="match status" value="1"/>
</dbReference>
<dbReference type="Gene3D" id="3.30.470.20">
    <property type="entry name" value="ATP-grasp fold, B domain"/>
    <property type="match status" value="1"/>
</dbReference>
<proteinExistence type="predicted"/>
<evidence type="ECO:0000256" key="1">
    <source>
        <dbReference type="PROSITE-ProRule" id="PRU00409"/>
    </source>
</evidence>